<dbReference type="PROSITE" id="PS00622">
    <property type="entry name" value="HTH_LUXR_1"/>
    <property type="match status" value="1"/>
</dbReference>
<feature type="compositionally biased region" description="Basic and acidic residues" evidence="4">
    <location>
        <begin position="220"/>
        <end position="235"/>
    </location>
</feature>
<dbReference type="SUPFAM" id="SSF46894">
    <property type="entry name" value="C-terminal effector domain of the bipartite response regulators"/>
    <property type="match status" value="1"/>
</dbReference>
<dbReference type="InterPro" id="IPR001789">
    <property type="entry name" value="Sig_transdc_resp-reg_receiver"/>
</dbReference>
<comment type="caution">
    <text evidence="7">The sequence shown here is derived from an EMBL/GenBank/DDBJ whole genome shotgun (WGS) entry which is preliminary data.</text>
</comment>
<organism evidence="7 8">
    <name type="scientific">Paraburkholderia monticola</name>
    <dbReference type="NCBI Taxonomy" id="1399968"/>
    <lineage>
        <taxon>Bacteria</taxon>
        <taxon>Pseudomonadati</taxon>
        <taxon>Pseudomonadota</taxon>
        <taxon>Betaproteobacteria</taxon>
        <taxon>Burkholderiales</taxon>
        <taxon>Burkholderiaceae</taxon>
        <taxon>Paraburkholderia</taxon>
    </lineage>
</organism>
<dbReference type="GO" id="GO:0000160">
    <property type="term" value="P:phosphorelay signal transduction system"/>
    <property type="evidence" value="ECO:0007669"/>
    <property type="project" value="InterPro"/>
</dbReference>
<proteinExistence type="predicted"/>
<keyword evidence="1 3" id="KW-0597">Phosphoprotein</keyword>
<accession>A0A149PRR6</accession>
<dbReference type="GO" id="GO:0006355">
    <property type="term" value="P:regulation of DNA-templated transcription"/>
    <property type="evidence" value="ECO:0007669"/>
    <property type="project" value="InterPro"/>
</dbReference>
<dbReference type="PRINTS" id="PR00038">
    <property type="entry name" value="HTHLUXR"/>
</dbReference>
<feature type="domain" description="HTH luxR-type" evidence="5">
    <location>
        <begin position="148"/>
        <end position="213"/>
    </location>
</feature>
<evidence type="ECO:0000259" key="5">
    <source>
        <dbReference type="PROSITE" id="PS50043"/>
    </source>
</evidence>
<dbReference type="OrthoDB" id="8585266at2"/>
<evidence type="ECO:0000313" key="8">
    <source>
        <dbReference type="Proteomes" id="UP000075613"/>
    </source>
</evidence>
<dbReference type="SUPFAM" id="SSF52172">
    <property type="entry name" value="CheY-like"/>
    <property type="match status" value="1"/>
</dbReference>
<gene>
    <name evidence="7" type="ORF">CI15_13670</name>
</gene>
<dbReference type="RefSeq" id="WP_062128596.1">
    <property type="nucleotide sequence ID" value="NZ_LRBG01000011.1"/>
</dbReference>
<feature type="region of interest" description="Disordered" evidence="4">
    <location>
        <begin position="216"/>
        <end position="235"/>
    </location>
</feature>
<keyword evidence="8" id="KW-1185">Reference proteome</keyword>
<feature type="modified residue" description="4-aspartylphosphate" evidence="3">
    <location>
        <position position="58"/>
    </location>
</feature>
<name>A0A149PRR6_9BURK</name>
<dbReference type="PANTHER" id="PTHR43214:SF17">
    <property type="entry name" value="TRANSCRIPTIONAL REGULATORY PROTEIN RCSB"/>
    <property type="match status" value="1"/>
</dbReference>
<dbReference type="EMBL" id="LRBG01000011">
    <property type="protein sequence ID" value="KXU87775.1"/>
    <property type="molecule type" value="Genomic_DNA"/>
</dbReference>
<dbReference type="InterPro" id="IPR039420">
    <property type="entry name" value="WalR-like"/>
</dbReference>
<dbReference type="CDD" id="cd17535">
    <property type="entry name" value="REC_NarL-like"/>
    <property type="match status" value="1"/>
</dbReference>
<feature type="domain" description="Response regulatory" evidence="6">
    <location>
        <begin position="7"/>
        <end position="126"/>
    </location>
</feature>
<evidence type="ECO:0000313" key="7">
    <source>
        <dbReference type="EMBL" id="KXU87775.1"/>
    </source>
</evidence>
<dbReference type="InterPro" id="IPR016032">
    <property type="entry name" value="Sig_transdc_resp-reg_C-effctor"/>
</dbReference>
<dbReference type="InterPro" id="IPR000792">
    <property type="entry name" value="Tscrpt_reg_LuxR_C"/>
</dbReference>
<dbReference type="Pfam" id="PF00072">
    <property type="entry name" value="Response_reg"/>
    <property type="match status" value="1"/>
</dbReference>
<dbReference type="Gene3D" id="1.10.10.10">
    <property type="entry name" value="Winged helix-like DNA-binding domain superfamily/Winged helix DNA-binding domain"/>
    <property type="match status" value="1"/>
</dbReference>
<evidence type="ECO:0000256" key="1">
    <source>
        <dbReference type="ARBA" id="ARBA00022553"/>
    </source>
</evidence>
<dbReference type="PANTHER" id="PTHR43214">
    <property type="entry name" value="TWO-COMPONENT RESPONSE REGULATOR"/>
    <property type="match status" value="1"/>
</dbReference>
<dbReference type="InterPro" id="IPR058245">
    <property type="entry name" value="NreC/VraR/RcsB-like_REC"/>
</dbReference>
<sequence>MDDFTIRVILADDHPAVVAGLLHTLKKHRTLDVVDTVGNSTELVAALGKQPCDVLVSDYAMPGGDYGDGITLFSFLRRRYPALRIVILTMIDNPGVIRSILKLDIQCILSKADTTDHLLAAIHGAYANGRYFSPTISKIVWQLDVESSGSSSRALTKRESEVIRLFVSGLSVNEIAAQLSRSKQTISAQKTSAMRKLGVETDTELIKYSIGAALAEEPDDKDRNDGLDDPKPGAS</sequence>
<dbReference type="Pfam" id="PF00196">
    <property type="entry name" value="GerE"/>
    <property type="match status" value="1"/>
</dbReference>
<dbReference type="GO" id="GO:0003677">
    <property type="term" value="F:DNA binding"/>
    <property type="evidence" value="ECO:0007669"/>
    <property type="project" value="UniProtKB-KW"/>
</dbReference>
<evidence type="ECO:0000259" key="6">
    <source>
        <dbReference type="PROSITE" id="PS50110"/>
    </source>
</evidence>
<dbReference type="InterPro" id="IPR036388">
    <property type="entry name" value="WH-like_DNA-bd_sf"/>
</dbReference>
<dbReference type="Gene3D" id="3.40.50.2300">
    <property type="match status" value="1"/>
</dbReference>
<reference evidence="7 8" key="1">
    <citation type="journal article" date="2015" name="Int. J. Syst. Evol. Microbiol.">
        <title>Burkholderia monticola sp. nov., isolated from mountain soil.</title>
        <authorList>
            <person name="Baek I."/>
            <person name="Seo B."/>
            <person name="Lee I."/>
            <person name="Yi H."/>
            <person name="Chun J."/>
        </authorList>
    </citation>
    <scope>NUCLEOTIDE SEQUENCE [LARGE SCALE GENOMIC DNA]</scope>
    <source>
        <strain evidence="7 8">JC2948</strain>
    </source>
</reference>
<dbReference type="PROSITE" id="PS50110">
    <property type="entry name" value="RESPONSE_REGULATORY"/>
    <property type="match status" value="1"/>
</dbReference>
<evidence type="ECO:0000256" key="3">
    <source>
        <dbReference type="PROSITE-ProRule" id="PRU00169"/>
    </source>
</evidence>
<evidence type="ECO:0000256" key="4">
    <source>
        <dbReference type="SAM" id="MobiDB-lite"/>
    </source>
</evidence>
<dbReference type="InterPro" id="IPR011006">
    <property type="entry name" value="CheY-like_superfamily"/>
</dbReference>
<evidence type="ECO:0000256" key="2">
    <source>
        <dbReference type="ARBA" id="ARBA00023125"/>
    </source>
</evidence>
<protein>
    <submittedName>
        <fullName evidence="7">LuxR family transcriptional regulator</fullName>
    </submittedName>
</protein>
<dbReference type="PROSITE" id="PS50043">
    <property type="entry name" value="HTH_LUXR_2"/>
    <property type="match status" value="1"/>
</dbReference>
<dbReference type="AlphaFoldDB" id="A0A149PRR6"/>
<dbReference type="STRING" id="1399968.CI15_13670"/>
<keyword evidence="2" id="KW-0238">DNA-binding</keyword>
<dbReference type="Proteomes" id="UP000075613">
    <property type="component" value="Unassembled WGS sequence"/>
</dbReference>
<dbReference type="CDD" id="cd06170">
    <property type="entry name" value="LuxR_C_like"/>
    <property type="match status" value="1"/>
</dbReference>
<dbReference type="SMART" id="SM00448">
    <property type="entry name" value="REC"/>
    <property type="match status" value="1"/>
</dbReference>
<dbReference type="SMART" id="SM00421">
    <property type="entry name" value="HTH_LUXR"/>
    <property type="match status" value="1"/>
</dbReference>